<evidence type="ECO:0000313" key="3">
    <source>
        <dbReference type="Proteomes" id="UP000076584"/>
    </source>
</evidence>
<evidence type="ECO:0000313" key="2">
    <source>
        <dbReference type="EMBL" id="KZL67604.1"/>
    </source>
</evidence>
<dbReference type="AlphaFoldDB" id="A0A166Q7G2"/>
<comment type="caution">
    <text evidence="2">The sequence shown here is derived from an EMBL/GenBank/DDBJ whole genome shotgun (WGS) entry which is preliminary data.</text>
</comment>
<dbReference type="Pfam" id="PF25545">
    <property type="entry name" value="DUF7924"/>
    <property type="match status" value="1"/>
</dbReference>
<reference evidence="2 3" key="1">
    <citation type="submission" date="2015-06" db="EMBL/GenBank/DDBJ databases">
        <title>Survival trade-offs in plant roots during colonization by closely related pathogenic and mutualistic fungi.</title>
        <authorList>
            <person name="Hacquard S."/>
            <person name="Kracher B."/>
            <person name="Hiruma K."/>
            <person name="Weinman A."/>
            <person name="Muench P."/>
            <person name="Garrido Oter R."/>
            <person name="Ver Loren van Themaat E."/>
            <person name="Dallerey J.-F."/>
            <person name="Damm U."/>
            <person name="Henrissat B."/>
            <person name="Lespinet O."/>
            <person name="Thon M."/>
            <person name="Kemen E."/>
            <person name="McHardy A.C."/>
            <person name="Schulze-Lefert P."/>
            <person name="O'Connell R.J."/>
        </authorList>
    </citation>
    <scope>NUCLEOTIDE SEQUENCE [LARGE SCALE GENOMIC DNA]</scope>
    <source>
        <strain evidence="2 3">MAFF 238704</strain>
    </source>
</reference>
<dbReference type="PANTHER" id="PTHR42470:SF2">
    <property type="match status" value="1"/>
</dbReference>
<keyword evidence="3" id="KW-1185">Reference proteome</keyword>
<protein>
    <recommendedName>
        <fullName evidence="1">DUF7924 domain-containing protein</fullName>
    </recommendedName>
</protein>
<name>A0A166Q7G2_COLIC</name>
<dbReference type="InterPro" id="IPR057684">
    <property type="entry name" value="DUF7924"/>
</dbReference>
<evidence type="ECO:0000259" key="1">
    <source>
        <dbReference type="Pfam" id="PF25545"/>
    </source>
</evidence>
<accession>A0A166Q7G2</accession>
<dbReference type="Proteomes" id="UP000076584">
    <property type="component" value="Unassembled WGS sequence"/>
</dbReference>
<sequence length="273" mass="30689">MDKSSQGIAEASKSIIKTLLGTDQANPHDSLFRDDIFETTCRKVADKNEIRVIRDITPLIVLFAQLLATYGAAELDCLIESMNEGWNNSIPLTGTHPQPDYSVGFKREALTDDQLEKLSPFIGNFLAGDQSFFMATYMMYFPFLKCEVKGGATALDTADRQNAHSMTLSVRAVIEPFRVVKREDELNRRGMAFSVPHDHLLIRIYRHYAVIDGKDTKLPPSHPRIFLCCSGWEGEMDGIPLHEERIRYLDASTLQTDLSSYQPAAVSLGLRRS</sequence>
<dbReference type="PANTHER" id="PTHR42470">
    <property type="entry name" value="VAST DOMAIN-CONTAINING PROTEIN"/>
    <property type="match status" value="1"/>
</dbReference>
<proteinExistence type="predicted"/>
<dbReference type="STRING" id="1573173.A0A166Q7G2"/>
<dbReference type="EMBL" id="LFIW01002534">
    <property type="protein sequence ID" value="KZL67604.1"/>
    <property type="molecule type" value="Genomic_DNA"/>
</dbReference>
<gene>
    <name evidence="2" type="ORF">CI238_13065</name>
</gene>
<organism evidence="2 3">
    <name type="scientific">Colletotrichum incanum</name>
    <name type="common">Soybean anthracnose fungus</name>
    <dbReference type="NCBI Taxonomy" id="1573173"/>
    <lineage>
        <taxon>Eukaryota</taxon>
        <taxon>Fungi</taxon>
        <taxon>Dikarya</taxon>
        <taxon>Ascomycota</taxon>
        <taxon>Pezizomycotina</taxon>
        <taxon>Sordariomycetes</taxon>
        <taxon>Hypocreomycetidae</taxon>
        <taxon>Glomerellales</taxon>
        <taxon>Glomerellaceae</taxon>
        <taxon>Colletotrichum</taxon>
        <taxon>Colletotrichum spaethianum species complex</taxon>
    </lineage>
</organism>
<feature type="domain" description="DUF7924" evidence="1">
    <location>
        <begin position="37"/>
        <end position="218"/>
    </location>
</feature>